<dbReference type="Proteomes" id="UP001597024">
    <property type="component" value="Unassembled WGS sequence"/>
</dbReference>
<reference evidence="3" key="1">
    <citation type="journal article" date="2019" name="Int. J. Syst. Evol. Microbiol.">
        <title>The Global Catalogue of Microorganisms (GCM) 10K type strain sequencing project: providing services to taxonomists for standard genome sequencing and annotation.</title>
        <authorList>
            <consortium name="The Broad Institute Genomics Platform"/>
            <consortium name="The Broad Institute Genome Sequencing Center for Infectious Disease"/>
            <person name="Wu L."/>
            <person name="Ma J."/>
        </authorList>
    </citation>
    <scope>NUCLEOTIDE SEQUENCE [LARGE SCALE GENOMIC DNA]</scope>
    <source>
        <strain evidence="3">CCUG 62974</strain>
    </source>
</reference>
<protein>
    <submittedName>
        <fullName evidence="2">Toxin glutamine deamidase domain-containing protein</fullName>
    </submittedName>
</protein>
<dbReference type="EMBL" id="JBHTHX010003295">
    <property type="protein sequence ID" value="MFD0891572.1"/>
    <property type="molecule type" value="Genomic_DNA"/>
</dbReference>
<gene>
    <name evidence="2" type="ORF">ACFQ08_44080</name>
</gene>
<name>A0ABW3E7U6_9ACTN</name>
<feature type="non-terminal residue" evidence="2">
    <location>
        <position position="1"/>
    </location>
</feature>
<comment type="caution">
    <text evidence="2">The sequence shown here is derived from an EMBL/GenBank/DDBJ whole genome shotgun (WGS) entry which is preliminary data.</text>
</comment>
<keyword evidence="3" id="KW-1185">Reference proteome</keyword>
<organism evidence="2 3">
    <name type="scientific">Streptosporangium algeriense</name>
    <dbReference type="NCBI Taxonomy" id="1682748"/>
    <lineage>
        <taxon>Bacteria</taxon>
        <taxon>Bacillati</taxon>
        <taxon>Actinomycetota</taxon>
        <taxon>Actinomycetes</taxon>
        <taxon>Streptosporangiales</taxon>
        <taxon>Streptosporangiaceae</taxon>
        <taxon>Streptosporangium</taxon>
    </lineage>
</organism>
<dbReference type="Pfam" id="PF15644">
    <property type="entry name" value="Gln_amidase"/>
    <property type="match status" value="1"/>
</dbReference>
<dbReference type="InterPro" id="IPR028908">
    <property type="entry name" value="Tox-PL_dom"/>
</dbReference>
<sequence>GHGAAALIVNRWPGGGSHAWNAVNTAGEVIWLDAQAGRLAGEPLYESVTGVFCAALDAEGHGL</sequence>
<accession>A0ABW3E7U6</accession>
<feature type="domain" description="Tox-PL" evidence="1">
    <location>
        <begin position="1"/>
        <end position="37"/>
    </location>
</feature>
<evidence type="ECO:0000313" key="3">
    <source>
        <dbReference type="Proteomes" id="UP001597024"/>
    </source>
</evidence>
<evidence type="ECO:0000259" key="1">
    <source>
        <dbReference type="Pfam" id="PF15644"/>
    </source>
</evidence>
<proteinExistence type="predicted"/>
<evidence type="ECO:0000313" key="2">
    <source>
        <dbReference type="EMBL" id="MFD0891572.1"/>
    </source>
</evidence>